<feature type="coiled-coil region" evidence="1">
    <location>
        <begin position="2"/>
        <end position="32"/>
    </location>
</feature>
<comment type="caution">
    <text evidence="3">The sequence shown here is derived from an EMBL/GenBank/DDBJ whole genome shotgun (WGS) entry which is preliminary data.</text>
</comment>
<dbReference type="OrthoDB" id="542456at2759"/>
<gene>
    <name evidence="3" type="ORF">HYH02_007301</name>
</gene>
<dbReference type="AlphaFoldDB" id="A0A836B540"/>
<evidence type="ECO:0000256" key="1">
    <source>
        <dbReference type="SAM" id="Coils"/>
    </source>
</evidence>
<evidence type="ECO:0000313" key="3">
    <source>
        <dbReference type="EMBL" id="KAG2447845.1"/>
    </source>
</evidence>
<evidence type="ECO:0000256" key="2">
    <source>
        <dbReference type="SAM" id="MobiDB-lite"/>
    </source>
</evidence>
<dbReference type="EMBL" id="JAEHOD010000020">
    <property type="protein sequence ID" value="KAG2447845.1"/>
    <property type="molecule type" value="Genomic_DNA"/>
</dbReference>
<keyword evidence="4" id="KW-1185">Reference proteome</keyword>
<organism evidence="3 4">
    <name type="scientific">Chlamydomonas schloesseri</name>
    <dbReference type="NCBI Taxonomy" id="2026947"/>
    <lineage>
        <taxon>Eukaryota</taxon>
        <taxon>Viridiplantae</taxon>
        <taxon>Chlorophyta</taxon>
        <taxon>core chlorophytes</taxon>
        <taxon>Chlorophyceae</taxon>
        <taxon>CS clade</taxon>
        <taxon>Chlamydomonadales</taxon>
        <taxon>Chlamydomonadaceae</taxon>
        <taxon>Chlamydomonas</taxon>
    </lineage>
</organism>
<reference evidence="3" key="1">
    <citation type="journal article" date="2020" name="bioRxiv">
        <title>Comparative genomics of Chlamydomonas.</title>
        <authorList>
            <person name="Craig R.J."/>
            <person name="Hasan A.R."/>
            <person name="Ness R.W."/>
            <person name="Keightley P.D."/>
        </authorList>
    </citation>
    <scope>NUCLEOTIDE SEQUENCE</scope>
    <source>
        <strain evidence="3">CCAP 11/173</strain>
    </source>
</reference>
<keyword evidence="1" id="KW-0175">Coiled coil</keyword>
<name>A0A836B540_9CHLO</name>
<dbReference type="Proteomes" id="UP000613740">
    <property type="component" value="Unassembled WGS sequence"/>
</dbReference>
<accession>A0A836B540</accession>
<evidence type="ECO:0000313" key="4">
    <source>
        <dbReference type="Proteomes" id="UP000613740"/>
    </source>
</evidence>
<proteinExistence type="predicted"/>
<feature type="region of interest" description="Disordered" evidence="2">
    <location>
        <begin position="72"/>
        <end position="98"/>
    </location>
</feature>
<sequence length="401" mass="42258">MQEQLQRKAEELQRAEAESLRLHQRLKLLETVLPVREQLVRLLQSGGTQPGGNTGADAVPPAAQQRLTITELAPSDSDASSLDVGLSSGSGGGAGGSSAMAAASAVDRYLMEQEPEDDAAPARASAFARESAQMMQALQPRGRGGADCILRRFMAVWNKDVREAALLLAAHDARPQDPRPSMKLQQLKDQNFPLLKAMWRDHPSMLIDITRLNMDTGQPEDPPPDHWEAVVTGLRLTPEQKAACLGALDLYRERMGPALEERRSLARQMAAALGQQAGGGQPAGVPVVAAAAVEPAASWAPGGAGSSSGCAAGAGTGTGTCTGKDVTLEFLSAAQSLQRNVAIEGTALGVIKDFLGHGVFTAVQAKRIAVLSHPFFPDCLSVLTALEQMERPRGGTGGQQR</sequence>
<protein>
    <submittedName>
        <fullName evidence="3">Uncharacterized protein</fullName>
    </submittedName>
</protein>
<feature type="compositionally biased region" description="Low complexity" evidence="2">
    <location>
        <begin position="72"/>
        <end position="87"/>
    </location>
</feature>